<feature type="region of interest" description="Disordered" evidence="1">
    <location>
        <begin position="89"/>
        <end position="123"/>
    </location>
</feature>
<dbReference type="InterPro" id="IPR001544">
    <property type="entry name" value="Aminotrans_IV"/>
</dbReference>
<accession>U6KSJ2</accession>
<feature type="region of interest" description="Disordered" evidence="1">
    <location>
        <begin position="203"/>
        <end position="227"/>
    </location>
</feature>
<feature type="compositionally biased region" description="Low complexity" evidence="1">
    <location>
        <begin position="203"/>
        <end position="213"/>
    </location>
</feature>
<dbReference type="OrthoDB" id="348807at2759"/>
<keyword evidence="3" id="KW-1185">Reference proteome</keyword>
<dbReference type="GeneID" id="25254437"/>
<dbReference type="InterPro" id="IPR043132">
    <property type="entry name" value="BCAT-like_C"/>
</dbReference>
<sequence length="589" mass="64833">MVTAAIKRSMPPCQSRLHAPLCPTRSRRVLLCGSDAFVNIELRRATLLLALPGTPYAAIRTIASGSRLLGVESNLLRLLRSAAASSTTASPLFRQDPHKGDPDTGTPSKASNNASNKDAASPSAEDLMRFRARAWKDLRNLLRLSHFYALSPAESELKTRTEIAAGDAPLLPEGVELAVTMMLTSRTLPEILAALGLPQLSPEASEASSAAEETPCYEPSSATEENGSLSPLNLLMLAEPLLPSPAICNSPPAVPLAQERSHDQQLERQALYQNSSSVPESQLQRSSSNGAGNARAATTSTASIRWCNVLLFPHQGRAKPSVKSTDWALERQSLLREAQLASAEIGRPIEEVILENEGSLLEGCSSNLLVYSAARGCVLTAPDSLCLPGSTRGLVIRALAAEGIDTVYETPKWERRETERWEAAWISSASRLLLPVRSMLRLRWQQQHGKQQQHEQQQQLEQQQQHEQQQKQHEQQPHRLQAAWTVQRFPSSVNARVFWLQMLNATPQDDPMGHKQKQQQLGQQQLEQQRLEQQPQHSLHGPCSEQPLGRQSAAEFEETLFDVGPQSLAARAAEWTKKQAEAEAEPVFL</sequence>
<dbReference type="EMBL" id="HG673835">
    <property type="protein sequence ID" value="CDJ38378.1"/>
    <property type="molecule type" value="Genomic_DNA"/>
</dbReference>
<feature type="compositionally biased region" description="Basic and acidic residues" evidence="1">
    <location>
        <begin position="468"/>
        <end position="477"/>
    </location>
</feature>
<evidence type="ECO:0000256" key="1">
    <source>
        <dbReference type="SAM" id="MobiDB-lite"/>
    </source>
</evidence>
<dbReference type="AlphaFoldDB" id="U6KSJ2"/>
<dbReference type="PANTHER" id="PTHR47703">
    <property type="entry name" value="D-AMINOACID AMINOTRANSFERASE-LIKE PLP-DEPENDENT ENZYMES SUPERFAMILY PROTEIN"/>
    <property type="match status" value="1"/>
</dbReference>
<dbReference type="RefSeq" id="XP_013229216.1">
    <property type="nucleotide sequence ID" value="XM_013373762.1"/>
</dbReference>
<dbReference type="Gene3D" id="3.20.10.10">
    <property type="entry name" value="D-amino Acid Aminotransferase, subunit A, domain 2"/>
    <property type="match status" value="1"/>
</dbReference>
<dbReference type="Pfam" id="PF01063">
    <property type="entry name" value="Aminotran_4"/>
    <property type="match status" value="1"/>
</dbReference>
<gene>
    <name evidence="2" type="ORF">ETH_00026705</name>
</gene>
<feature type="compositionally biased region" description="Polar residues" evidence="1">
    <location>
        <begin position="272"/>
        <end position="284"/>
    </location>
</feature>
<dbReference type="PANTHER" id="PTHR47703:SF2">
    <property type="entry name" value="D-AMINOACID AMINOTRANSFERASE-LIKE PLP-DEPENDENT ENZYMES SUPERFAMILY PROTEIN"/>
    <property type="match status" value="1"/>
</dbReference>
<feature type="compositionally biased region" description="Low complexity" evidence="1">
    <location>
        <begin position="107"/>
        <end position="123"/>
    </location>
</feature>
<dbReference type="OMA" id="WCNVLLL"/>
<dbReference type="VEuPathDB" id="ToxoDB:ETH_00026705"/>
<feature type="compositionally biased region" description="Low complexity" evidence="1">
    <location>
        <begin position="447"/>
        <end position="467"/>
    </location>
</feature>
<proteinExistence type="predicted"/>
<protein>
    <submittedName>
        <fullName evidence="2">Uncharacterized protein</fullName>
    </submittedName>
</protein>
<feature type="region of interest" description="Disordered" evidence="1">
    <location>
        <begin position="272"/>
        <end position="295"/>
    </location>
</feature>
<reference evidence="2" key="2">
    <citation type="submission" date="2013-10" db="EMBL/GenBank/DDBJ databases">
        <authorList>
            <person name="Aslett M."/>
        </authorList>
    </citation>
    <scope>NUCLEOTIDE SEQUENCE [LARGE SCALE GENOMIC DNA]</scope>
    <source>
        <strain evidence="2">Houghton</strain>
    </source>
</reference>
<feature type="region of interest" description="Disordered" evidence="1">
    <location>
        <begin position="447"/>
        <end position="479"/>
    </location>
</feature>
<evidence type="ECO:0000313" key="3">
    <source>
        <dbReference type="Proteomes" id="UP000030747"/>
    </source>
</evidence>
<name>U6KSJ2_EIMTE</name>
<reference evidence="2" key="1">
    <citation type="submission" date="2013-10" db="EMBL/GenBank/DDBJ databases">
        <title>Genomic analysis of the causative agents of coccidiosis in chickens.</title>
        <authorList>
            <person name="Reid A.J."/>
            <person name="Blake D."/>
            <person name="Billington K."/>
            <person name="Browne H."/>
            <person name="Dunn M."/>
            <person name="Hung S."/>
            <person name="Kawahara F."/>
            <person name="Miranda-Saavedra D."/>
            <person name="Mourier T."/>
            <person name="Nagra H."/>
            <person name="Otto T.D."/>
            <person name="Rawlings N."/>
            <person name="Sanchez A."/>
            <person name="Sanders M."/>
            <person name="Subramaniam C."/>
            <person name="Tay Y."/>
            <person name="Dear P."/>
            <person name="Doerig C."/>
            <person name="Gruber A."/>
            <person name="Parkinson J."/>
            <person name="Shirley M."/>
            <person name="Wan K.L."/>
            <person name="Berriman M."/>
            <person name="Tomley F."/>
            <person name="Pain A."/>
        </authorList>
    </citation>
    <scope>NUCLEOTIDE SEQUENCE [LARGE SCALE GENOMIC DNA]</scope>
    <source>
        <strain evidence="2">Houghton</strain>
    </source>
</reference>
<feature type="compositionally biased region" description="Low complexity" evidence="1">
    <location>
        <begin position="518"/>
        <end position="536"/>
    </location>
</feature>
<feature type="compositionally biased region" description="Low complexity" evidence="1">
    <location>
        <begin position="285"/>
        <end position="295"/>
    </location>
</feature>
<evidence type="ECO:0000313" key="2">
    <source>
        <dbReference type="EMBL" id="CDJ38378.1"/>
    </source>
</evidence>
<feature type="region of interest" description="Disordered" evidence="1">
    <location>
        <begin position="506"/>
        <end position="559"/>
    </location>
</feature>
<organism evidence="2 3">
    <name type="scientific">Eimeria tenella</name>
    <name type="common">Coccidian parasite</name>
    <dbReference type="NCBI Taxonomy" id="5802"/>
    <lineage>
        <taxon>Eukaryota</taxon>
        <taxon>Sar</taxon>
        <taxon>Alveolata</taxon>
        <taxon>Apicomplexa</taxon>
        <taxon>Conoidasida</taxon>
        <taxon>Coccidia</taxon>
        <taxon>Eucoccidiorida</taxon>
        <taxon>Eimeriorina</taxon>
        <taxon>Eimeriidae</taxon>
        <taxon>Eimeria</taxon>
    </lineage>
</organism>
<dbReference type="InterPro" id="IPR036038">
    <property type="entry name" value="Aminotransferase-like"/>
</dbReference>
<dbReference type="GO" id="GO:0003824">
    <property type="term" value="F:catalytic activity"/>
    <property type="evidence" value="ECO:0007669"/>
    <property type="project" value="InterPro"/>
</dbReference>
<dbReference type="VEuPathDB" id="ToxoDB:ETH2_1344500"/>
<dbReference type="SUPFAM" id="SSF56752">
    <property type="entry name" value="D-aminoacid aminotransferase-like PLP-dependent enzymes"/>
    <property type="match status" value="1"/>
</dbReference>
<dbReference type="Proteomes" id="UP000030747">
    <property type="component" value="Unassembled WGS sequence"/>
</dbReference>